<dbReference type="SMART" id="SM00155">
    <property type="entry name" value="PLDc"/>
    <property type="match status" value="2"/>
</dbReference>
<dbReference type="EMBL" id="JAAONZ010000001">
    <property type="protein sequence ID" value="NHO64080.1"/>
    <property type="molecule type" value="Genomic_DNA"/>
</dbReference>
<feature type="domain" description="PLD phosphodiesterase" evidence="1">
    <location>
        <begin position="175"/>
        <end position="202"/>
    </location>
</feature>
<dbReference type="Pfam" id="PF13091">
    <property type="entry name" value="PLDc_2"/>
    <property type="match status" value="2"/>
</dbReference>
<evidence type="ECO:0000313" key="3">
    <source>
        <dbReference type="Proteomes" id="UP000787472"/>
    </source>
</evidence>
<evidence type="ECO:0000259" key="1">
    <source>
        <dbReference type="PROSITE" id="PS50035"/>
    </source>
</evidence>
<dbReference type="GO" id="GO:0030572">
    <property type="term" value="F:phosphatidyltransferase activity"/>
    <property type="evidence" value="ECO:0007669"/>
    <property type="project" value="UniProtKB-ARBA"/>
</dbReference>
<dbReference type="CDD" id="cd09111">
    <property type="entry name" value="PLDc_ymdC_like_1"/>
    <property type="match status" value="1"/>
</dbReference>
<dbReference type="Gene3D" id="3.30.870.10">
    <property type="entry name" value="Endonuclease Chain A"/>
    <property type="match status" value="2"/>
</dbReference>
<dbReference type="PANTHER" id="PTHR21248">
    <property type="entry name" value="CARDIOLIPIN SYNTHASE"/>
    <property type="match status" value="1"/>
</dbReference>
<dbReference type="Proteomes" id="UP000787472">
    <property type="component" value="Unassembled WGS sequence"/>
</dbReference>
<dbReference type="RefSeq" id="WP_167180749.1">
    <property type="nucleotide sequence ID" value="NZ_JAAONZ010000001.1"/>
</dbReference>
<name>A0A9E5JT02_9GAMM</name>
<keyword evidence="3" id="KW-1185">Reference proteome</keyword>
<dbReference type="SUPFAM" id="SSF56024">
    <property type="entry name" value="Phospholipase D/nuclease"/>
    <property type="match status" value="2"/>
</dbReference>
<proteinExistence type="predicted"/>
<evidence type="ECO:0000313" key="2">
    <source>
        <dbReference type="EMBL" id="NHO64080.1"/>
    </source>
</evidence>
<comment type="caution">
    <text evidence="2">The sequence shown here is derived from an EMBL/GenBank/DDBJ whole genome shotgun (WGS) entry which is preliminary data.</text>
</comment>
<dbReference type="AlphaFoldDB" id="A0A9E5JT02"/>
<protein>
    <submittedName>
        <fullName evidence="2">Phospholipase D family protein</fullName>
    </submittedName>
</protein>
<dbReference type="GO" id="GO:0032049">
    <property type="term" value="P:cardiolipin biosynthetic process"/>
    <property type="evidence" value="ECO:0007669"/>
    <property type="project" value="UniProtKB-ARBA"/>
</dbReference>
<dbReference type="CDD" id="cd09113">
    <property type="entry name" value="PLDc_ymdC_like_2"/>
    <property type="match status" value="1"/>
</dbReference>
<reference evidence="2" key="1">
    <citation type="submission" date="2020-03" db="EMBL/GenBank/DDBJ databases">
        <authorList>
            <person name="Guo F."/>
        </authorList>
    </citation>
    <scope>NUCLEOTIDE SEQUENCE</scope>
    <source>
        <strain evidence="2">JCM 30134</strain>
    </source>
</reference>
<dbReference type="InterPro" id="IPR001736">
    <property type="entry name" value="PLipase_D/transphosphatidylase"/>
</dbReference>
<gene>
    <name evidence="2" type="ORF">G8770_00785</name>
</gene>
<organism evidence="2 3">
    <name type="scientific">Pseudomaricurvus hydrocarbonicus</name>
    <dbReference type="NCBI Taxonomy" id="1470433"/>
    <lineage>
        <taxon>Bacteria</taxon>
        <taxon>Pseudomonadati</taxon>
        <taxon>Pseudomonadota</taxon>
        <taxon>Gammaproteobacteria</taxon>
        <taxon>Cellvibrionales</taxon>
        <taxon>Cellvibrionaceae</taxon>
        <taxon>Pseudomaricurvus</taxon>
    </lineage>
</organism>
<dbReference type="PANTHER" id="PTHR21248:SF12">
    <property type="entry name" value="CARDIOLIPIN SYNTHASE C"/>
    <property type="match status" value="1"/>
</dbReference>
<dbReference type="InterPro" id="IPR025202">
    <property type="entry name" value="PLD-like_dom"/>
</dbReference>
<accession>A0A9E5JT02</accession>
<dbReference type="PROSITE" id="PS50035">
    <property type="entry name" value="PLD"/>
    <property type="match status" value="2"/>
</dbReference>
<sequence>MNADPSGFYQYLISCHPFRALLPVTLLMLAMGCSSLKLDVLAPEYTPAAAPNDLWDELAARRQGDWQVLLSDGGLSLDWRLLAIDSATESIDLQTFLWSHDVVGSMVMDHLIQAADRGVQVKLLIDDTFLAGDDAATLALHEHPNIEYRIYNPYKRRMNGLVIRTLVNLTEFHRLDHRMHNKAMIVDNRVAIVGGRNLADEYYGLHGLANFRDMELLVGGSIITDLTRSFDQYWNDLWSLPVERLSHVTEAPFELEQSRQVTVENTHLHREESDSVRKKRWLQLVDGAYSGEVVLYVDVPAGDNPADSDSAPVQVANEIIALFDQAEEEILIISAYLIPTIDLEGAIERAVDRGVRIRILTNSLRSNNHLAAHSAYRNHIHTLMSHGAKLHEVRADAKQRFLYMFPPTDSKSLALHAKVLVIDDDKVFIGSANLDPRSLKLNTEMGLLVKDQALNKAVRSSVEPDFTKANAWHLELNERDQVTWVSDDLVLTSQPANSFMQRIEDWFISHMPVVEGEM</sequence>
<feature type="domain" description="PLD phosphodiesterase" evidence="1">
    <location>
        <begin position="411"/>
        <end position="438"/>
    </location>
</feature>